<organism evidence="1 2">
    <name type="scientific">Tunturiibacter lichenicola</name>
    <dbReference type="NCBI Taxonomy" id="2051959"/>
    <lineage>
        <taxon>Bacteria</taxon>
        <taxon>Pseudomonadati</taxon>
        <taxon>Acidobacteriota</taxon>
        <taxon>Terriglobia</taxon>
        <taxon>Terriglobales</taxon>
        <taxon>Acidobacteriaceae</taxon>
        <taxon>Tunturiibacter</taxon>
    </lineage>
</organism>
<sequence>MPIQEIYLEQVAGLNHFQVIKSYDTALAREAFSDMDEVPG</sequence>
<evidence type="ECO:0000313" key="2">
    <source>
        <dbReference type="Proteomes" id="UP000569092"/>
    </source>
</evidence>
<gene>
    <name evidence="1" type="ORF">HDF10_003215</name>
</gene>
<reference evidence="1 2" key="1">
    <citation type="submission" date="2020-08" db="EMBL/GenBank/DDBJ databases">
        <title>Genomic Encyclopedia of Type Strains, Phase IV (KMG-V): Genome sequencing to study the core and pangenomes of soil and plant-associated prokaryotes.</title>
        <authorList>
            <person name="Whitman W."/>
        </authorList>
    </citation>
    <scope>NUCLEOTIDE SEQUENCE [LARGE SCALE GENOMIC DNA]</scope>
    <source>
        <strain evidence="1 2">M8US30</strain>
    </source>
</reference>
<accession>A0A7W8JC99</accession>
<evidence type="ECO:0000313" key="1">
    <source>
        <dbReference type="EMBL" id="MBB5345224.1"/>
    </source>
</evidence>
<proteinExistence type="predicted"/>
<dbReference type="Proteomes" id="UP000569092">
    <property type="component" value="Unassembled WGS sequence"/>
</dbReference>
<dbReference type="AlphaFoldDB" id="A0A7W8JC99"/>
<name>A0A7W8JC99_9BACT</name>
<comment type="caution">
    <text evidence="1">The sequence shown here is derived from an EMBL/GenBank/DDBJ whole genome shotgun (WGS) entry which is preliminary data.</text>
</comment>
<dbReference type="EMBL" id="JACHDZ010000005">
    <property type="protein sequence ID" value="MBB5345224.1"/>
    <property type="molecule type" value="Genomic_DNA"/>
</dbReference>
<protein>
    <submittedName>
        <fullName evidence="1">Uncharacterized protein</fullName>
    </submittedName>
</protein>